<dbReference type="Gene3D" id="3.40.50.1820">
    <property type="entry name" value="alpha/beta hydrolase"/>
    <property type="match status" value="1"/>
</dbReference>
<organism evidence="4 5">
    <name type="scientific">Conexibacter arvalis</name>
    <dbReference type="NCBI Taxonomy" id="912552"/>
    <lineage>
        <taxon>Bacteria</taxon>
        <taxon>Bacillati</taxon>
        <taxon>Actinomycetota</taxon>
        <taxon>Thermoleophilia</taxon>
        <taxon>Solirubrobacterales</taxon>
        <taxon>Conexibacteraceae</taxon>
        <taxon>Conexibacter</taxon>
    </lineage>
</organism>
<dbReference type="GO" id="GO:0016020">
    <property type="term" value="C:membrane"/>
    <property type="evidence" value="ECO:0007669"/>
    <property type="project" value="TreeGrafter"/>
</dbReference>
<dbReference type="InterPro" id="IPR000073">
    <property type="entry name" value="AB_hydrolase_1"/>
</dbReference>
<dbReference type="SUPFAM" id="SSF53474">
    <property type="entry name" value="alpha/beta-Hydrolases"/>
    <property type="match status" value="1"/>
</dbReference>
<dbReference type="PANTHER" id="PTHR43798">
    <property type="entry name" value="MONOACYLGLYCEROL LIPASE"/>
    <property type="match status" value="1"/>
</dbReference>
<dbReference type="EMBL" id="JACHNU010000007">
    <property type="protein sequence ID" value="MBB4664451.1"/>
    <property type="molecule type" value="Genomic_DNA"/>
</dbReference>
<dbReference type="InterPro" id="IPR002410">
    <property type="entry name" value="Peptidase_S33"/>
</dbReference>
<dbReference type="Proteomes" id="UP000585272">
    <property type="component" value="Unassembled WGS sequence"/>
</dbReference>
<dbReference type="PRINTS" id="PR00111">
    <property type="entry name" value="ABHYDROLASE"/>
</dbReference>
<dbReference type="GO" id="GO:0004177">
    <property type="term" value="F:aminopeptidase activity"/>
    <property type="evidence" value="ECO:0007669"/>
    <property type="project" value="UniProtKB-KW"/>
</dbReference>
<evidence type="ECO:0000259" key="3">
    <source>
        <dbReference type="Pfam" id="PF00561"/>
    </source>
</evidence>
<dbReference type="InterPro" id="IPR050266">
    <property type="entry name" value="AB_hydrolase_sf"/>
</dbReference>
<reference evidence="4 5" key="1">
    <citation type="submission" date="2020-08" db="EMBL/GenBank/DDBJ databases">
        <title>Genomic Encyclopedia of Archaeal and Bacterial Type Strains, Phase II (KMG-II): from individual species to whole genera.</title>
        <authorList>
            <person name="Goeker M."/>
        </authorList>
    </citation>
    <scope>NUCLEOTIDE SEQUENCE [LARGE SCALE GENOMIC DNA]</scope>
    <source>
        <strain evidence="4 5">DSM 23288</strain>
    </source>
</reference>
<dbReference type="PANTHER" id="PTHR43798:SF33">
    <property type="entry name" value="HYDROLASE, PUTATIVE (AFU_ORTHOLOGUE AFUA_2G14860)-RELATED"/>
    <property type="match status" value="1"/>
</dbReference>
<gene>
    <name evidence="4" type="ORF">BDZ31_004062</name>
</gene>
<dbReference type="RefSeq" id="WP_183344510.1">
    <property type="nucleotide sequence ID" value="NZ_JACHNU010000007.1"/>
</dbReference>
<comment type="caution">
    <text evidence="4">The sequence shown here is derived from an EMBL/GenBank/DDBJ whole genome shotgun (WGS) entry which is preliminary data.</text>
</comment>
<evidence type="ECO:0000256" key="2">
    <source>
        <dbReference type="ARBA" id="ARBA00022801"/>
    </source>
</evidence>
<dbReference type="InterPro" id="IPR029058">
    <property type="entry name" value="AB_hydrolase_fold"/>
</dbReference>
<feature type="domain" description="AB hydrolase-1" evidence="3">
    <location>
        <begin position="29"/>
        <end position="270"/>
    </location>
</feature>
<dbReference type="Pfam" id="PF00561">
    <property type="entry name" value="Abhydrolase_1"/>
    <property type="match status" value="1"/>
</dbReference>
<evidence type="ECO:0000313" key="5">
    <source>
        <dbReference type="Proteomes" id="UP000585272"/>
    </source>
</evidence>
<protein>
    <submittedName>
        <fullName evidence="4">Proline iminopeptidase</fullName>
        <ecNumber evidence="4">3.4.11.5</ecNumber>
    </submittedName>
</protein>
<keyword evidence="4" id="KW-0645">Protease</keyword>
<accession>A0A840IJN1</accession>
<keyword evidence="2 4" id="KW-0378">Hydrolase</keyword>
<dbReference type="EC" id="3.4.11.5" evidence="4"/>
<evidence type="ECO:0000256" key="1">
    <source>
        <dbReference type="ARBA" id="ARBA00010088"/>
    </source>
</evidence>
<keyword evidence="5" id="KW-1185">Reference proteome</keyword>
<comment type="similarity">
    <text evidence="1">Belongs to the peptidase S33 family.</text>
</comment>
<evidence type="ECO:0000313" key="4">
    <source>
        <dbReference type="EMBL" id="MBB4664451.1"/>
    </source>
</evidence>
<name>A0A840IJN1_9ACTN</name>
<dbReference type="PRINTS" id="PR00793">
    <property type="entry name" value="PROAMNOPTASE"/>
</dbReference>
<dbReference type="AlphaFoldDB" id="A0A840IJN1"/>
<sequence>MTPLDGPVGTLTPIAGHGTFHVTIGAGRPVLVLHGGLGLDHTYLRPWLDPLADVAELTFYDLAGNGRSERIDLSEATHDLWLDEIDAMRAHLGHDRVVLLGHSYGGYLAQEYAIRHPERLDGVILCCTAPALDHLAGAADVAAARGTAEQARVVREELFHPMPDDATWRRVWQAVMPLYFKRYDSELGARIDAAMSYSAAAFNTGFSRNLQHFDVRGELPGVQLPALVLGGADDWILPVEHGAGVIAELMPQARLEVFEESGHMPFVEEPERFVEVVAAWLEELA</sequence>
<keyword evidence="4" id="KW-0031">Aminopeptidase</keyword>
<proteinExistence type="inferred from homology"/>
<dbReference type="GO" id="GO:0006508">
    <property type="term" value="P:proteolysis"/>
    <property type="evidence" value="ECO:0007669"/>
    <property type="project" value="InterPro"/>
</dbReference>